<gene>
    <name evidence="4" type="ORF">Agub_g725</name>
</gene>
<feature type="compositionally biased region" description="Low complexity" evidence="3">
    <location>
        <begin position="127"/>
        <end position="136"/>
    </location>
</feature>
<keyword evidence="5" id="KW-1185">Reference proteome</keyword>
<dbReference type="Gene3D" id="3.40.50.150">
    <property type="entry name" value="Vaccinia Virus protein VP39"/>
    <property type="match status" value="1"/>
</dbReference>
<protein>
    <recommendedName>
        <fullName evidence="6">S-adenosyl-L-methionine-dependent methyltransferase</fullName>
    </recommendedName>
</protein>
<dbReference type="SUPFAM" id="SSF53335">
    <property type="entry name" value="S-adenosyl-L-methionine-dependent methyltransferases"/>
    <property type="match status" value="1"/>
</dbReference>
<reference evidence="4 5" key="1">
    <citation type="journal article" date="2021" name="Sci. Rep.">
        <title>Genome sequencing of the multicellular alga Astrephomene provides insights into convergent evolution of germ-soma differentiation.</title>
        <authorList>
            <person name="Yamashita S."/>
            <person name="Yamamoto K."/>
            <person name="Matsuzaki R."/>
            <person name="Suzuki S."/>
            <person name="Yamaguchi H."/>
            <person name="Hirooka S."/>
            <person name="Minakuchi Y."/>
            <person name="Miyagishima S."/>
            <person name="Kawachi M."/>
            <person name="Toyoda A."/>
            <person name="Nozaki H."/>
        </authorList>
    </citation>
    <scope>NUCLEOTIDE SEQUENCE [LARGE SCALE GENOMIC DNA]</scope>
    <source>
        <strain evidence="4 5">NIES-4017</strain>
    </source>
</reference>
<accession>A0AAD3DEK5</accession>
<name>A0AAD3DEK5_9CHLO</name>
<feature type="compositionally biased region" description="Pro residues" evidence="3">
    <location>
        <begin position="137"/>
        <end position="147"/>
    </location>
</feature>
<dbReference type="InterPro" id="IPR029063">
    <property type="entry name" value="SAM-dependent_MTases_sf"/>
</dbReference>
<dbReference type="PANTHER" id="PTHR43619:SF2">
    <property type="entry name" value="S-ADENOSYL-L-METHIONINE-DEPENDENT METHYLTRANSFERASES SUPERFAMILY PROTEIN"/>
    <property type="match status" value="1"/>
</dbReference>
<dbReference type="Pfam" id="PF04072">
    <property type="entry name" value="LCM"/>
    <property type="match status" value="1"/>
</dbReference>
<dbReference type="AlphaFoldDB" id="A0AAD3DEK5"/>
<dbReference type="InterPro" id="IPR007213">
    <property type="entry name" value="Ppm1/Ppm2/Tcmp"/>
</dbReference>
<dbReference type="GO" id="GO:0032259">
    <property type="term" value="P:methylation"/>
    <property type="evidence" value="ECO:0007669"/>
    <property type="project" value="UniProtKB-KW"/>
</dbReference>
<dbReference type="EMBL" id="BMAR01000001">
    <property type="protein sequence ID" value="GFR40168.1"/>
    <property type="molecule type" value="Genomic_DNA"/>
</dbReference>
<evidence type="ECO:0000313" key="4">
    <source>
        <dbReference type="EMBL" id="GFR40168.1"/>
    </source>
</evidence>
<dbReference type="PANTHER" id="PTHR43619">
    <property type="entry name" value="S-ADENOSYL-L-METHIONINE-DEPENDENT METHYLTRANSFERASE YKTD-RELATED"/>
    <property type="match status" value="1"/>
</dbReference>
<evidence type="ECO:0000256" key="1">
    <source>
        <dbReference type="ARBA" id="ARBA00022603"/>
    </source>
</evidence>
<keyword evidence="1" id="KW-0489">Methyltransferase</keyword>
<dbReference type="Proteomes" id="UP001054857">
    <property type="component" value="Unassembled WGS sequence"/>
</dbReference>
<evidence type="ECO:0008006" key="6">
    <source>
        <dbReference type="Google" id="ProtNLM"/>
    </source>
</evidence>
<comment type="caution">
    <text evidence="4">The sequence shown here is derived from an EMBL/GenBank/DDBJ whole genome shotgun (WGS) entry which is preliminary data.</text>
</comment>
<keyword evidence="2" id="KW-0808">Transferase</keyword>
<proteinExistence type="predicted"/>
<evidence type="ECO:0000313" key="5">
    <source>
        <dbReference type="Proteomes" id="UP001054857"/>
    </source>
</evidence>
<organism evidence="4 5">
    <name type="scientific">Astrephomene gubernaculifera</name>
    <dbReference type="NCBI Taxonomy" id="47775"/>
    <lineage>
        <taxon>Eukaryota</taxon>
        <taxon>Viridiplantae</taxon>
        <taxon>Chlorophyta</taxon>
        <taxon>core chlorophytes</taxon>
        <taxon>Chlorophyceae</taxon>
        <taxon>CS clade</taxon>
        <taxon>Chlamydomonadales</taxon>
        <taxon>Astrephomenaceae</taxon>
        <taxon>Astrephomene</taxon>
    </lineage>
</organism>
<feature type="region of interest" description="Disordered" evidence="3">
    <location>
        <begin position="1"/>
        <end position="32"/>
    </location>
</feature>
<evidence type="ECO:0000256" key="2">
    <source>
        <dbReference type="ARBA" id="ARBA00022679"/>
    </source>
</evidence>
<sequence length="362" mass="38145">MLPDPTAAVTPLTCQDGHVDGSDPAASAQLSPRSHLRQQLKLTPVEETAAHVGLFRWRASEAFLRLDGTPYFDGSYDKALANVCIPPAKQVEVLCLGPRDVAAWMGIRTAEIDEQLLLALKRSTAADSSSPDCSPSHPSPNCSPSPSHPRQVVIVGAGLDTRPWRLPLGGPGRCRVVELDSGAVERVKLAVLGAAGEGAGAVGEERGREEGGAEAAAGGRAAVLRLTQCERVFAPVDLAQREQVLSALSASGHDPARPAVFLLEGLIGYLTPAQGAQLLSALRCRAAPGSTLLMSAPPTQEMREEAEARGRPLRHVTFEKAEETMARARAAGWVTRLLSAAELGIKYGVPSNRFGLIVGTAE</sequence>
<dbReference type="GO" id="GO:0008168">
    <property type="term" value="F:methyltransferase activity"/>
    <property type="evidence" value="ECO:0007669"/>
    <property type="project" value="UniProtKB-KW"/>
</dbReference>
<evidence type="ECO:0000256" key="3">
    <source>
        <dbReference type="SAM" id="MobiDB-lite"/>
    </source>
</evidence>
<feature type="region of interest" description="Disordered" evidence="3">
    <location>
        <begin position="127"/>
        <end position="149"/>
    </location>
</feature>